<evidence type="ECO:0000313" key="2">
    <source>
        <dbReference type="Proteomes" id="UP001157502"/>
    </source>
</evidence>
<accession>A0ACC2GHQ9</accession>
<dbReference type="Proteomes" id="UP001157502">
    <property type="component" value="Chromosome 13"/>
</dbReference>
<organism evidence="1 2">
    <name type="scientific">Dallia pectoralis</name>
    <name type="common">Alaska blackfish</name>
    <dbReference type="NCBI Taxonomy" id="75939"/>
    <lineage>
        <taxon>Eukaryota</taxon>
        <taxon>Metazoa</taxon>
        <taxon>Chordata</taxon>
        <taxon>Craniata</taxon>
        <taxon>Vertebrata</taxon>
        <taxon>Euteleostomi</taxon>
        <taxon>Actinopterygii</taxon>
        <taxon>Neopterygii</taxon>
        <taxon>Teleostei</taxon>
        <taxon>Protacanthopterygii</taxon>
        <taxon>Esociformes</taxon>
        <taxon>Umbridae</taxon>
        <taxon>Dallia</taxon>
    </lineage>
</organism>
<name>A0ACC2GHQ9_DALPE</name>
<protein>
    <submittedName>
        <fullName evidence="1">Uncharacterized protein</fullName>
    </submittedName>
</protein>
<keyword evidence="2" id="KW-1185">Reference proteome</keyword>
<evidence type="ECO:0000313" key="1">
    <source>
        <dbReference type="EMBL" id="KAJ8003214.1"/>
    </source>
</evidence>
<sequence>MKTKFINGVSSSPSMSLGLLVTANALEVQPDTADECQGIIRPDEPDLDTKRLAYSWCREYLHGAWKTVTEEEFQISIIRGGLSNKLFLCALPDNQTSQGDEPRNVLLRLYGAILQAFQKERALSTLVSR</sequence>
<dbReference type="EMBL" id="CM055740">
    <property type="protein sequence ID" value="KAJ8003214.1"/>
    <property type="molecule type" value="Genomic_DNA"/>
</dbReference>
<gene>
    <name evidence="1" type="ORF">DPEC_G00167080</name>
</gene>
<proteinExistence type="predicted"/>
<comment type="caution">
    <text evidence="1">The sequence shown here is derived from an EMBL/GenBank/DDBJ whole genome shotgun (WGS) entry which is preliminary data.</text>
</comment>
<reference evidence="1" key="1">
    <citation type="submission" date="2021-05" db="EMBL/GenBank/DDBJ databases">
        <authorList>
            <person name="Pan Q."/>
            <person name="Jouanno E."/>
            <person name="Zahm M."/>
            <person name="Klopp C."/>
            <person name="Cabau C."/>
            <person name="Louis A."/>
            <person name="Berthelot C."/>
            <person name="Parey E."/>
            <person name="Roest Crollius H."/>
            <person name="Montfort J."/>
            <person name="Robinson-Rechavi M."/>
            <person name="Bouchez O."/>
            <person name="Lampietro C."/>
            <person name="Lopez Roques C."/>
            <person name="Donnadieu C."/>
            <person name="Postlethwait J."/>
            <person name="Bobe J."/>
            <person name="Dillon D."/>
            <person name="Chandos A."/>
            <person name="von Hippel F."/>
            <person name="Guiguen Y."/>
        </authorList>
    </citation>
    <scope>NUCLEOTIDE SEQUENCE</scope>
    <source>
        <strain evidence="1">YG-Jan2019</strain>
    </source>
</reference>